<dbReference type="AlphaFoldDB" id="A0A6V7VG27"/>
<dbReference type="EMBL" id="CAJEWN010000225">
    <property type="protein sequence ID" value="CAD2173905.1"/>
    <property type="molecule type" value="Genomic_DNA"/>
</dbReference>
<evidence type="ECO:0000313" key="2">
    <source>
        <dbReference type="Proteomes" id="UP000580250"/>
    </source>
</evidence>
<name>A0A6V7VG27_MELEN</name>
<sequence>MQQNNSSSEKIDVDCEQNKEISVTKPVKLEKKTESKSSLESTITNPTVDLNEMKIVEGQVVKKQQLWKLIRGKFLITFYLCQDCQNKLFYSKDKFEENPSCVTVKIGLCNNCVKANSTATDVLAPYKKIGSKRKAE</sequence>
<evidence type="ECO:0000313" key="1">
    <source>
        <dbReference type="EMBL" id="CAD2173905.1"/>
    </source>
</evidence>
<reference evidence="1 2" key="1">
    <citation type="submission" date="2020-08" db="EMBL/GenBank/DDBJ databases">
        <authorList>
            <person name="Koutsovoulos G."/>
            <person name="Danchin GJ E."/>
        </authorList>
    </citation>
    <scope>NUCLEOTIDE SEQUENCE [LARGE SCALE GENOMIC DNA]</scope>
</reference>
<gene>
    <name evidence="1" type="ORF">MENT_LOCUS25541</name>
</gene>
<comment type="caution">
    <text evidence="1">The sequence shown here is derived from an EMBL/GenBank/DDBJ whole genome shotgun (WGS) entry which is preliminary data.</text>
</comment>
<organism evidence="1 2">
    <name type="scientific">Meloidogyne enterolobii</name>
    <name type="common">Root-knot nematode worm</name>
    <name type="synonym">Meloidogyne mayaguensis</name>
    <dbReference type="NCBI Taxonomy" id="390850"/>
    <lineage>
        <taxon>Eukaryota</taxon>
        <taxon>Metazoa</taxon>
        <taxon>Ecdysozoa</taxon>
        <taxon>Nematoda</taxon>
        <taxon>Chromadorea</taxon>
        <taxon>Rhabditida</taxon>
        <taxon>Tylenchina</taxon>
        <taxon>Tylenchomorpha</taxon>
        <taxon>Tylenchoidea</taxon>
        <taxon>Meloidogynidae</taxon>
        <taxon>Meloidogyninae</taxon>
        <taxon>Meloidogyne</taxon>
    </lineage>
</organism>
<accession>A0A6V7VG27</accession>
<protein>
    <submittedName>
        <fullName evidence="1">Uncharacterized protein</fullName>
    </submittedName>
</protein>
<proteinExistence type="predicted"/>
<dbReference type="Proteomes" id="UP000580250">
    <property type="component" value="Unassembled WGS sequence"/>
</dbReference>